<sequence length="85" mass="9032">MALVRIAAVYGGCKPDTPFLEGVDRMVTDRTAPGETTALATEVEGLLSPEEPDGVFRDTRKCVDGLLALGLILISPPTPRPKTHS</sequence>
<evidence type="ECO:0000313" key="1">
    <source>
        <dbReference type="EMBL" id="GGU61696.1"/>
    </source>
</evidence>
<dbReference type="EMBL" id="BMRP01000008">
    <property type="protein sequence ID" value="GGU61696.1"/>
    <property type="molecule type" value="Genomic_DNA"/>
</dbReference>
<comment type="caution">
    <text evidence="1">The sequence shown here is derived from an EMBL/GenBank/DDBJ whole genome shotgun (WGS) entry which is preliminary data.</text>
</comment>
<gene>
    <name evidence="1" type="ORF">GCM10010211_28390</name>
</gene>
<name>A0ABQ2UZU6_9ACTN</name>
<dbReference type="Proteomes" id="UP000654471">
    <property type="component" value="Unassembled WGS sequence"/>
</dbReference>
<evidence type="ECO:0000313" key="2">
    <source>
        <dbReference type="Proteomes" id="UP000654471"/>
    </source>
</evidence>
<keyword evidence="2" id="KW-1185">Reference proteome</keyword>
<reference evidence="2" key="1">
    <citation type="journal article" date="2019" name="Int. J. Syst. Evol. Microbiol.">
        <title>The Global Catalogue of Microorganisms (GCM) 10K type strain sequencing project: providing services to taxonomists for standard genome sequencing and annotation.</title>
        <authorList>
            <consortium name="The Broad Institute Genomics Platform"/>
            <consortium name="The Broad Institute Genome Sequencing Center for Infectious Disease"/>
            <person name="Wu L."/>
            <person name="Ma J."/>
        </authorList>
    </citation>
    <scope>NUCLEOTIDE SEQUENCE [LARGE SCALE GENOMIC DNA]</scope>
    <source>
        <strain evidence="2">JCM 3399</strain>
    </source>
</reference>
<protein>
    <submittedName>
        <fullName evidence="1">Uncharacterized protein</fullName>
    </submittedName>
</protein>
<organism evidence="1 2">
    <name type="scientific">Streptomyces albospinus</name>
    <dbReference type="NCBI Taxonomy" id="285515"/>
    <lineage>
        <taxon>Bacteria</taxon>
        <taxon>Bacillati</taxon>
        <taxon>Actinomycetota</taxon>
        <taxon>Actinomycetes</taxon>
        <taxon>Kitasatosporales</taxon>
        <taxon>Streptomycetaceae</taxon>
        <taxon>Streptomyces</taxon>
    </lineage>
</organism>
<proteinExistence type="predicted"/>
<accession>A0ABQ2UZU6</accession>